<evidence type="ECO:0000256" key="7">
    <source>
        <dbReference type="PROSITE-ProRule" id="PRU00284"/>
    </source>
</evidence>
<evidence type="ECO:0000256" key="5">
    <source>
        <dbReference type="ARBA" id="ARBA00023224"/>
    </source>
</evidence>
<protein>
    <submittedName>
        <fullName evidence="11">Probable chemotaxis transducer</fullName>
    </submittedName>
</protein>
<comment type="similarity">
    <text evidence="6">Belongs to the methyl-accepting chemotaxis (MCP) protein family.</text>
</comment>
<proteinExistence type="inferred from homology"/>
<feature type="domain" description="HAMP" evidence="10">
    <location>
        <begin position="194"/>
        <end position="248"/>
    </location>
</feature>
<evidence type="ECO:0000256" key="2">
    <source>
        <dbReference type="ARBA" id="ARBA00022692"/>
    </source>
</evidence>
<dbReference type="Gene3D" id="1.10.287.950">
    <property type="entry name" value="Methyl-accepting chemotaxis protein"/>
    <property type="match status" value="1"/>
</dbReference>
<feature type="domain" description="Methyl-accepting transducer" evidence="9">
    <location>
        <begin position="253"/>
        <end position="489"/>
    </location>
</feature>
<evidence type="ECO:0000313" key="12">
    <source>
        <dbReference type="Proteomes" id="UP000005839"/>
    </source>
</evidence>
<dbReference type="Proteomes" id="UP000005839">
    <property type="component" value="Unassembled WGS sequence"/>
</dbReference>
<evidence type="ECO:0000256" key="8">
    <source>
        <dbReference type="SAM" id="Phobius"/>
    </source>
</evidence>
<evidence type="ECO:0000259" key="9">
    <source>
        <dbReference type="PROSITE" id="PS50111"/>
    </source>
</evidence>
<dbReference type="PROSITE" id="PS50885">
    <property type="entry name" value="HAMP"/>
    <property type="match status" value="1"/>
</dbReference>
<evidence type="ECO:0000256" key="3">
    <source>
        <dbReference type="ARBA" id="ARBA00022989"/>
    </source>
</evidence>
<dbReference type="GO" id="GO:0016020">
    <property type="term" value="C:membrane"/>
    <property type="evidence" value="ECO:0007669"/>
    <property type="project" value="UniProtKB-SubCell"/>
</dbReference>
<dbReference type="FunFam" id="1.10.287.950:FF:000001">
    <property type="entry name" value="Methyl-accepting chemotaxis sensory transducer"/>
    <property type="match status" value="1"/>
</dbReference>
<comment type="caution">
    <text evidence="11">The sequence shown here is derived from an EMBL/GenBank/DDBJ whole genome shotgun (WGS) entry which is preliminary data.</text>
</comment>
<dbReference type="Pfam" id="PF00672">
    <property type="entry name" value="HAMP"/>
    <property type="match status" value="1"/>
</dbReference>
<dbReference type="Pfam" id="PF13675">
    <property type="entry name" value="PilJ"/>
    <property type="match status" value="1"/>
</dbReference>
<evidence type="ECO:0000256" key="6">
    <source>
        <dbReference type="ARBA" id="ARBA00029447"/>
    </source>
</evidence>
<dbReference type="PANTHER" id="PTHR32089:SF112">
    <property type="entry name" value="LYSOZYME-LIKE PROTEIN-RELATED"/>
    <property type="match status" value="1"/>
</dbReference>
<feature type="transmembrane region" description="Helical" evidence="8">
    <location>
        <begin position="6"/>
        <end position="29"/>
    </location>
</feature>
<name>A9D7T8_9GAMM</name>
<dbReference type="InterPro" id="IPR003660">
    <property type="entry name" value="HAMP_dom"/>
</dbReference>
<feature type="transmembrane region" description="Helical" evidence="8">
    <location>
        <begin position="173"/>
        <end position="192"/>
    </location>
</feature>
<dbReference type="InterPro" id="IPR029095">
    <property type="entry name" value="NarX-like_N"/>
</dbReference>
<sequence length="525" mass="57355">MGFKSISAQLLMLNIILALFGFSAMAIIYNDMQADAATINIAGRQRMLSQLVAKEVLLLQFGVGRDTGVKKAIELFESSMNMLLNGDTKRGISAPMTPEIKSRLGKVNKLWSKYREGIQALLLLGDKDQHNEKRSHLIGELHQRAPILLKEMNQVVLMMETASNASATSKMQLILGLIFLLMLLSGILYLYVHKYLLTPLLPLREGLQKIAKGDLTKRLPADDNDDDEMGALYRDYNEARNDFSDMLINVVRTSEQLSVSSLQLKGAATENAISMDQQYQEIELISTAMNEITATIQEVAGSSAHASDYTERAEQEANRGREVMGGAATTIDKLNQQVQAVGAVIHTLDADSQEISTVLDVISSIADQTNLLALNAAIEAARAGEAGRGFAVVADEVRGLAARTAKSTSEIQQMVEKLQSQVQQAVQAISAGQKQASIGVKHVQEADDALERIVEAVVAINEMNAHIATASREQSCVAEEMNQRIVHVADASQKTRDNASNNQELADNLSQMGEQLRNYTVGFRV</sequence>
<keyword evidence="4 8" id="KW-0472">Membrane</keyword>
<reference evidence="11 12" key="1">
    <citation type="submission" date="2007-10" db="EMBL/GenBank/DDBJ databases">
        <authorList>
            <person name="Yayanos A."/>
            <person name="Ferriera S."/>
            <person name="Johnson J."/>
            <person name="Kravitz S."/>
            <person name="Halpern A."/>
            <person name="Remington K."/>
            <person name="Beeson K."/>
            <person name="Tran B."/>
            <person name="Rogers Y.-H."/>
            <person name="Friedman R."/>
            <person name="Venter J.C."/>
        </authorList>
    </citation>
    <scope>NUCLEOTIDE SEQUENCE [LARGE SCALE GENOMIC DNA]</scope>
    <source>
        <strain evidence="11 12">KT99</strain>
    </source>
</reference>
<keyword evidence="12" id="KW-1185">Reference proteome</keyword>
<dbReference type="GO" id="GO:0006935">
    <property type="term" value="P:chemotaxis"/>
    <property type="evidence" value="ECO:0007669"/>
    <property type="project" value="UniProtKB-ARBA"/>
</dbReference>
<keyword evidence="5 7" id="KW-0807">Transducer</keyword>
<evidence type="ECO:0000256" key="4">
    <source>
        <dbReference type="ARBA" id="ARBA00023136"/>
    </source>
</evidence>
<keyword evidence="3 8" id="KW-1133">Transmembrane helix</keyword>
<dbReference type="SMART" id="SM00304">
    <property type="entry name" value="HAMP"/>
    <property type="match status" value="1"/>
</dbReference>
<dbReference type="PANTHER" id="PTHR32089">
    <property type="entry name" value="METHYL-ACCEPTING CHEMOTAXIS PROTEIN MCPB"/>
    <property type="match status" value="1"/>
</dbReference>
<comment type="subcellular location">
    <subcellularLocation>
        <location evidence="1">Membrane</location>
        <topology evidence="1">Multi-pass membrane protein</topology>
    </subcellularLocation>
</comment>
<dbReference type="EMBL" id="ABIC01000013">
    <property type="protein sequence ID" value="EDQ01086.1"/>
    <property type="molecule type" value="Genomic_DNA"/>
</dbReference>
<dbReference type="InterPro" id="IPR004089">
    <property type="entry name" value="MCPsignal_dom"/>
</dbReference>
<dbReference type="STRING" id="314608.KT99_10308"/>
<evidence type="ECO:0000313" key="11">
    <source>
        <dbReference type="EMBL" id="EDQ01086.1"/>
    </source>
</evidence>
<dbReference type="CDD" id="cd06225">
    <property type="entry name" value="HAMP"/>
    <property type="match status" value="1"/>
</dbReference>
<gene>
    <name evidence="11" type="ORF">KT99_10308</name>
</gene>
<dbReference type="SMART" id="SM00283">
    <property type="entry name" value="MA"/>
    <property type="match status" value="1"/>
</dbReference>
<evidence type="ECO:0000259" key="10">
    <source>
        <dbReference type="PROSITE" id="PS50885"/>
    </source>
</evidence>
<dbReference type="PROSITE" id="PS50111">
    <property type="entry name" value="CHEMOTAXIS_TRANSDUC_2"/>
    <property type="match status" value="1"/>
</dbReference>
<accession>A9D7T8</accession>
<dbReference type="AlphaFoldDB" id="A9D7T8"/>
<dbReference type="CDD" id="cd11386">
    <property type="entry name" value="MCP_signal"/>
    <property type="match status" value="1"/>
</dbReference>
<dbReference type="GO" id="GO:0007165">
    <property type="term" value="P:signal transduction"/>
    <property type="evidence" value="ECO:0007669"/>
    <property type="project" value="UniProtKB-KW"/>
</dbReference>
<dbReference type="Pfam" id="PF00015">
    <property type="entry name" value="MCPsignal"/>
    <property type="match status" value="1"/>
</dbReference>
<keyword evidence="2 8" id="KW-0812">Transmembrane</keyword>
<dbReference type="SUPFAM" id="SSF58104">
    <property type="entry name" value="Methyl-accepting chemotaxis protein (MCP) signaling domain"/>
    <property type="match status" value="1"/>
</dbReference>
<evidence type="ECO:0000256" key="1">
    <source>
        <dbReference type="ARBA" id="ARBA00004141"/>
    </source>
</evidence>
<organism evidence="11 12">
    <name type="scientific">Shewanella benthica KT99</name>
    <dbReference type="NCBI Taxonomy" id="314608"/>
    <lineage>
        <taxon>Bacteria</taxon>
        <taxon>Pseudomonadati</taxon>
        <taxon>Pseudomonadota</taxon>
        <taxon>Gammaproteobacteria</taxon>
        <taxon>Alteromonadales</taxon>
        <taxon>Shewanellaceae</taxon>
        <taxon>Shewanella</taxon>
    </lineage>
</organism>